<reference evidence="2 3" key="1">
    <citation type="journal article" date="2021" name="Nat. Plants">
        <title>The Taxus genome provides insights into paclitaxel biosynthesis.</title>
        <authorList>
            <person name="Xiong X."/>
            <person name="Gou J."/>
            <person name="Liao Q."/>
            <person name="Li Y."/>
            <person name="Zhou Q."/>
            <person name="Bi G."/>
            <person name="Li C."/>
            <person name="Du R."/>
            <person name="Wang X."/>
            <person name="Sun T."/>
            <person name="Guo L."/>
            <person name="Liang H."/>
            <person name="Lu P."/>
            <person name="Wu Y."/>
            <person name="Zhang Z."/>
            <person name="Ro D.K."/>
            <person name="Shang Y."/>
            <person name="Huang S."/>
            <person name="Yan J."/>
        </authorList>
    </citation>
    <scope>NUCLEOTIDE SEQUENCE [LARGE SCALE GENOMIC DNA]</scope>
    <source>
        <strain evidence="2">Ta-2019</strain>
    </source>
</reference>
<dbReference type="AlphaFoldDB" id="A0AA38CSF7"/>
<evidence type="ECO:0008006" key="4">
    <source>
        <dbReference type="Google" id="ProtNLM"/>
    </source>
</evidence>
<feature type="region of interest" description="Disordered" evidence="1">
    <location>
        <begin position="155"/>
        <end position="174"/>
    </location>
</feature>
<feature type="non-terminal residue" evidence="2">
    <location>
        <position position="1"/>
    </location>
</feature>
<evidence type="ECO:0000313" key="2">
    <source>
        <dbReference type="EMBL" id="KAH9302043.1"/>
    </source>
</evidence>
<dbReference type="PANTHER" id="PTHR36703">
    <property type="entry name" value="TRIACYLGLYCEROL LIPASE-LIKE PROTEIN"/>
    <property type="match status" value="1"/>
</dbReference>
<dbReference type="PANTHER" id="PTHR36703:SF1">
    <property type="entry name" value="TRIACYLGLYCEROL LIPASE-LIKE PROTEIN"/>
    <property type="match status" value="1"/>
</dbReference>
<comment type="caution">
    <text evidence="2">The sequence shown here is derived from an EMBL/GenBank/DDBJ whole genome shotgun (WGS) entry which is preliminary data.</text>
</comment>
<organism evidence="2 3">
    <name type="scientific">Taxus chinensis</name>
    <name type="common">Chinese yew</name>
    <name type="synonym">Taxus wallichiana var. chinensis</name>
    <dbReference type="NCBI Taxonomy" id="29808"/>
    <lineage>
        <taxon>Eukaryota</taxon>
        <taxon>Viridiplantae</taxon>
        <taxon>Streptophyta</taxon>
        <taxon>Embryophyta</taxon>
        <taxon>Tracheophyta</taxon>
        <taxon>Spermatophyta</taxon>
        <taxon>Pinopsida</taxon>
        <taxon>Pinidae</taxon>
        <taxon>Conifers II</taxon>
        <taxon>Cupressales</taxon>
        <taxon>Taxaceae</taxon>
        <taxon>Taxus</taxon>
    </lineage>
</organism>
<evidence type="ECO:0000256" key="1">
    <source>
        <dbReference type="SAM" id="MobiDB-lite"/>
    </source>
</evidence>
<protein>
    <recommendedName>
        <fullName evidence="4">Triacylglycerol lipase</fullName>
    </recommendedName>
</protein>
<gene>
    <name evidence="2" type="ORF">KI387_013626</name>
</gene>
<dbReference type="EMBL" id="JAHRHJ020000009">
    <property type="protein sequence ID" value="KAH9302043.1"/>
    <property type="molecule type" value="Genomic_DNA"/>
</dbReference>
<feature type="non-terminal residue" evidence="2">
    <location>
        <position position="174"/>
    </location>
</feature>
<keyword evidence="3" id="KW-1185">Reference proteome</keyword>
<proteinExistence type="predicted"/>
<dbReference type="Proteomes" id="UP000824469">
    <property type="component" value="Unassembled WGS sequence"/>
</dbReference>
<evidence type="ECO:0000313" key="3">
    <source>
        <dbReference type="Proteomes" id="UP000824469"/>
    </source>
</evidence>
<accession>A0AA38CSF7</accession>
<sequence length="174" mass="19796">SFGVPHLKRRASNTWSAVQDTYISTKDVFERHRVVFTIGTSIASVATAWAGYSLRYLHQSKVEQRLDSIEQAMTKVHHVEHEEIKKIVNAGNVSYEALAATAATTLIFGYGLGWRGGKWHANRIFHKQQQKLLGLSKPQKWRFLRKPFLQLRKSESKVESRVMSPDASSSQQSQ</sequence>
<name>A0AA38CSF7_TAXCH</name>
<dbReference type="OMA" id="KPKRWPL"/>